<accession>A0A4R3V0Z4</accession>
<feature type="signal peptide" evidence="1">
    <location>
        <begin position="1"/>
        <end position="26"/>
    </location>
</feature>
<feature type="chain" id="PRO_5020588271" evidence="1">
    <location>
        <begin position="27"/>
        <end position="378"/>
    </location>
</feature>
<keyword evidence="3" id="KW-0645">Protease</keyword>
<evidence type="ECO:0000256" key="1">
    <source>
        <dbReference type="SAM" id="SignalP"/>
    </source>
</evidence>
<proteinExistence type="predicted"/>
<dbReference type="InterPro" id="IPR038765">
    <property type="entry name" value="Papain-like_cys_pep_sf"/>
</dbReference>
<dbReference type="PANTHER" id="PTHR38339">
    <property type="entry name" value="TRANSGLUTAMINASE DOMAIN PROTEIN"/>
    <property type="match status" value="1"/>
</dbReference>
<sequence length="378" mass="41707">MNRRSFILNTALLGAAGALAPILSHAQVSQEPAPKGSRRFRLTQTYALKAPEGSDGAMQLWIPIPEDAAPFQSLRQLQWSGDAQQAYLASDNEFNAKTLLARWDDCKGPMNLKVEMLIETWDWEPARQGLLDGYQPPAQIQYPAELDIYLRASRHIQIDGIVKEYADRIIGSETNPLKQARLIHDWVAANMERDNSVIGCGTGDVGEILTSGKLYGKCTDMSSVFVALARAAGIPAREMFGIRLGRPGVLEPYSKTAFGSADENGNSNVTGGQHCRAQFYLAGFGWVPCDPADVTKMRLTENKKHADAGVQAVNDYLFGNWDMNWVGFNYGRDFLLDPQPEIGPLNNFGYPYAEADGDPLDYYDAAAFTYAYSSEEQA</sequence>
<dbReference type="RefSeq" id="WP_132477300.1">
    <property type="nucleotide sequence ID" value="NZ_JBHRVM010000001.1"/>
</dbReference>
<feature type="domain" description="Transglutaminase-like" evidence="2">
    <location>
        <begin position="210"/>
        <end position="293"/>
    </location>
</feature>
<keyword evidence="4" id="KW-1185">Reference proteome</keyword>
<dbReference type="Pfam" id="PF01841">
    <property type="entry name" value="Transglut_core"/>
    <property type="match status" value="1"/>
</dbReference>
<dbReference type="SUPFAM" id="SSF54001">
    <property type="entry name" value="Cysteine proteinases"/>
    <property type="match status" value="1"/>
</dbReference>
<evidence type="ECO:0000313" key="3">
    <source>
        <dbReference type="EMBL" id="TCU97200.1"/>
    </source>
</evidence>
<gene>
    <name evidence="3" type="ORF">EV686_10680</name>
</gene>
<dbReference type="GO" id="GO:0008233">
    <property type="term" value="F:peptidase activity"/>
    <property type="evidence" value="ECO:0007669"/>
    <property type="project" value="UniProtKB-KW"/>
</dbReference>
<comment type="caution">
    <text evidence="3">The sequence shown here is derived from an EMBL/GenBank/DDBJ whole genome shotgun (WGS) entry which is preliminary data.</text>
</comment>
<dbReference type="InterPro" id="IPR002931">
    <property type="entry name" value="Transglutaminase-like"/>
</dbReference>
<protein>
    <submittedName>
        <fullName evidence="3">Transglutaminase-like putative cysteine protease</fullName>
    </submittedName>
</protein>
<name>A0A4R3V0Z4_9BURK</name>
<keyword evidence="3" id="KW-0378">Hydrolase</keyword>
<dbReference type="OrthoDB" id="9804872at2"/>
<evidence type="ECO:0000313" key="4">
    <source>
        <dbReference type="Proteomes" id="UP000294692"/>
    </source>
</evidence>
<dbReference type="SMART" id="SM00460">
    <property type="entry name" value="TGc"/>
    <property type="match status" value="1"/>
</dbReference>
<organism evidence="3 4">
    <name type="scientific">Paracandidimonas soli</name>
    <dbReference type="NCBI Taxonomy" id="1917182"/>
    <lineage>
        <taxon>Bacteria</taxon>
        <taxon>Pseudomonadati</taxon>
        <taxon>Pseudomonadota</taxon>
        <taxon>Betaproteobacteria</taxon>
        <taxon>Burkholderiales</taxon>
        <taxon>Alcaligenaceae</taxon>
        <taxon>Paracandidimonas</taxon>
    </lineage>
</organism>
<dbReference type="AlphaFoldDB" id="A0A4R3V0Z4"/>
<dbReference type="Gene3D" id="3.10.620.30">
    <property type="match status" value="1"/>
</dbReference>
<keyword evidence="1" id="KW-0732">Signal</keyword>
<dbReference type="PANTHER" id="PTHR38339:SF1">
    <property type="entry name" value="TRANSGLUTAMINASE-LIKE DOMAIN-CONTAINING PROTEIN"/>
    <property type="match status" value="1"/>
</dbReference>
<evidence type="ECO:0000259" key="2">
    <source>
        <dbReference type="SMART" id="SM00460"/>
    </source>
</evidence>
<reference evidence="3 4" key="1">
    <citation type="submission" date="2019-03" db="EMBL/GenBank/DDBJ databases">
        <title>Genomic Encyclopedia of Type Strains, Phase IV (KMG-IV): sequencing the most valuable type-strain genomes for metagenomic binning, comparative biology and taxonomic classification.</title>
        <authorList>
            <person name="Goeker M."/>
        </authorList>
    </citation>
    <scope>NUCLEOTIDE SEQUENCE [LARGE SCALE GENOMIC DNA]</scope>
    <source>
        <strain evidence="3 4">DSM 100048</strain>
    </source>
</reference>
<dbReference type="Proteomes" id="UP000294692">
    <property type="component" value="Unassembled WGS sequence"/>
</dbReference>
<dbReference type="GO" id="GO:0006508">
    <property type="term" value="P:proteolysis"/>
    <property type="evidence" value="ECO:0007669"/>
    <property type="project" value="UniProtKB-KW"/>
</dbReference>
<dbReference type="EMBL" id="SMBX01000006">
    <property type="protein sequence ID" value="TCU97200.1"/>
    <property type="molecule type" value="Genomic_DNA"/>
</dbReference>